<accession>A0ABQ9GTH6</accession>
<keyword evidence="3" id="KW-1185">Reference proteome</keyword>
<organism evidence="2 3">
    <name type="scientific">Dryococelus australis</name>
    <dbReference type="NCBI Taxonomy" id="614101"/>
    <lineage>
        <taxon>Eukaryota</taxon>
        <taxon>Metazoa</taxon>
        <taxon>Ecdysozoa</taxon>
        <taxon>Arthropoda</taxon>
        <taxon>Hexapoda</taxon>
        <taxon>Insecta</taxon>
        <taxon>Pterygota</taxon>
        <taxon>Neoptera</taxon>
        <taxon>Polyneoptera</taxon>
        <taxon>Phasmatodea</taxon>
        <taxon>Verophasmatodea</taxon>
        <taxon>Anareolatae</taxon>
        <taxon>Phasmatidae</taxon>
        <taxon>Eurycanthinae</taxon>
        <taxon>Dryococelus</taxon>
    </lineage>
</organism>
<evidence type="ECO:0000313" key="3">
    <source>
        <dbReference type="Proteomes" id="UP001159363"/>
    </source>
</evidence>
<evidence type="ECO:0000313" key="2">
    <source>
        <dbReference type="EMBL" id="KAJ8875310.1"/>
    </source>
</evidence>
<dbReference type="Proteomes" id="UP001159363">
    <property type="component" value="Chromosome 8"/>
</dbReference>
<protein>
    <submittedName>
        <fullName evidence="2">Uncharacterized protein</fullName>
    </submittedName>
</protein>
<feature type="region of interest" description="Disordered" evidence="1">
    <location>
        <begin position="1"/>
        <end position="21"/>
    </location>
</feature>
<reference evidence="2 3" key="1">
    <citation type="submission" date="2023-02" db="EMBL/GenBank/DDBJ databases">
        <title>LHISI_Scaffold_Assembly.</title>
        <authorList>
            <person name="Stuart O.P."/>
            <person name="Cleave R."/>
            <person name="Magrath M.J.L."/>
            <person name="Mikheyev A.S."/>
        </authorList>
    </citation>
    <scope>NUCLEOTIDE SEQUENCE [LARGE SCALE GENOMIC DNA]</scope>
    <source>
        <strain evidence="2">Daus_M_001</strain>
        <tissue evidence="2">Leg muscle</tissue>
    </source>
</reference>
<dbReference type="EMBL" id="JARBHB010000009">
    <property type="protein sequence ID" value="KAJ8875310.1"/>
    <property type="molecule type" value="Genomic_DNA"/>
</dbReference>
<proteinExistence type="predicted"/>
<comment type="caution">
    <text evidence="2">The sequence shown here is derived from an EMBL/GenBank/DDBJ whole genome shotgun (WGS) entry which is preliminary data.</text>
</comment>
<name>A0ABQ9GTH6_9NEOP</name>
<sequence length="185" mass="21003">MDTIKHRRSREVTEGLSNQETNTDEEYEVAVEMSTKFSRGASFDYKLRLRKGEDMFEEIPVCRDAFMNIHGISRGRLRHIQSSLVSSGMSPLERRGKHVSRSNQTPTQIVSLVEAHIRSFKPRQHSTQALFLEPGIFSDLRKLYSVLKPSSFVFYSSLGDPVSDTADFESDVELYMSDNSSGGED</sequence>
<evidence type="ECO:0000256" key="1">
    <source>
        <dbReference type="SAM" id="MobiDB-lite"/>
    </source>
</evidence>
<gene>
    <name evidence="2" type="ORF">PR048_023205</name>
</gene>